<evidence type="ECO:0000256" key="2">
    <source>
        <dbReference type="ARBA" id="ARBA00022598"/>
    </source>
</evidence>
<evidence type="ECO:0000313" key="5">
    <source>
        <dbReference type="EMBL" id="CAB4363287.1"/>
    </source>
</evidence>
<feature type="domain" description="AMP-dependent synthetase/ligase" evidence="3">
    <location>
        <begin position="25"/>
        <end position="394"/>
    </location>
</feature>
<dbReference type="EMBL" id="CAEZYF010000014">
    <property type="protein sequence ID" value="CAB4731835.1"/>
    <property type="molecule type" value="Genomic_DNA"/>
</dbReference>
<evidence type="ECO:0000313" key="7">
    <source>
        <dbReference type="EMBL" id="CAB4926904.1"/>
    </source>
</evidence>
<dbReference type="CDD" id="cd12119">
    <property type="entry name" value="ttLC_FACS_AlkK_like"/>
    <property type="match status" value="1"/>
</dbReference>
<dbReference type="InterPro" id="IPR042099">
    <property type="entry name" value="ANL_N_sf"/>
</dbReference>
<dbReference type="InterPro" id="IPR000873">
    <property type="entry name" value="AMP-dep_synth/lig_dom"/>
</dbReference>
<dbReference type="Pfam" id="PF13193">
    <property type="entry name" value="AMP-binding_C"/>
    <property type="match status" value="1"/>
</dbReference>
<reference evidence="7" key="1">
    <citation type="submission" date="2020-05" db="EMBL/GenBank/DDBJ databases">
        <authorList>
            <person name="Chiriac C."/>
            <person name="Salcher M."/>
            <person name="Ghai R."/>
            <person name="Kavagutti S V."/>
        </authorList>
    </citation>
    <scope>NUCLEOTIDE SEQUENCE</scope>
</reference>
<dbReference type="NCBIfam" id="NF004837">
    <property type="entry name" value="PRK06187.1"/>
    <property type="match status" value="1"/>
</dbReference>
<comment type="similarity">
    <text evidence="1">Belongs to the ATP-dependent AMP-binding enzyme family.</text>
</comment>
<dbReference type="AlphaFoldDB" id="A0A6J7I8K4"/>
<sequence>MLQSTMQDDYQLTIKPIFQYGRQVHANRKIITFTGDGYVESTFAQVADRADRLAAALTRLGVQQGDRVGTFLWNNQTHMEAYLCIPTMGAVLHTLNIRLFPEQLAFVINHANDTVIIVDASIAPLLARVRDQIPNVRHIIVKGPGDASSLGAGLLDYDELLAAEQPGFDYPEVSEQSGAAMCYTSGTTGNPKGVMYSHRSTYMHSLIVTSTANIALSERDRMLVVVPMFHANAWGTPYAAWMVGAELVFPQQYLQAAPISRIITDMRPTITGAVPTVLNDLLHNAPDTDMSSFRLVMAGGSAVPRSLIDAYRNHWNLPIVQGWGMTETSPVCAIGHPPAEMQGLEENDWRVKTGRVLPGVELRITDDSGVVQPWDGESLGEMEVRGSWVTASYYDPDGNSNDPDKFHDGWLRTGDVASVMPNGFVMISDRAKDVIKSGGEWVSSVDLENTIMGHPAVLEAAVIGVPDDRWDERPLACVVLKPGAEVTAVELRQWLSERTAKFWLPERWSFVSEVPKTSVGKFDKKVLRARNTAGELDVETIA</sequence>
<dbReference type="Pfam" id="PF00501">
    <property type="entry name" value="AMP-binding"/>
    <property type="match status" value="1"/>
</dbReference>
<dbReference type="InterPro" id="IPR045851">
    <property type="entry name" value="AMP-bd_C_sf"/>
</dbReference>
<evidence type="ECO:0000259" key="3">
    <source>
        <dbReference type="Pfam" id="PF00501"/>
    </source>
</evidence>
<dbReference type="EMBL" id="CAFBOL010000049">
    <property type="protein sequence ID" value="CAB4996364.1"/>
    <property type="molecule type" value="Genomic_DNA"/>
</dbReference>
<accession>A0A6J7I8K4</accession>
<dbReference type="FunFam" id="3.30.300.30:FF:000008">
    <property type="entry name" value="2,3-dihydroxybenzoate-AMP ligase"/>
    <property type="match status" value="1"/>
</dbReference>
<evidence type="ECO:0000313" key="6">
    <source>
        <dbReference type="EMBL" id="CAB4731835.1"/>
    </source>
</evidence>
<dbReference type="EMBL" id="CAFBMT010000005">
    <property type="protein sequence ID" value="CAB4926904.1"/>
    <property type="molecule type" value="Genomic_DNA"/>
</dbReference>
<name>A0A6J7I8K4_9ZZZZ</name>
<dbReference type="EMBL" id="CAESGF010000005">
    <property type="protein sequence ID" value="CAB4363287.1"/>
    <property type="molecule type" value="Genomic_DNA"/>
</dbReference>
<protein>
    <submittedName>
        <fullName evidence="7">Unannotated protein</fullName>
    </submittedName>
</protein>
<evidence type="ECO:0000256" key="1">
    <source>
        <dbReference type="ARBA" id="ARBA00006432"/>
    </source>
</evidence>
<keyword evidence="2" id="KW-0436">Ligase</keyword>
<gene>
    <name evidence="6" type="ORF">UFOPK2656_02173</name>
    <name evidence="7" type="ORF">UFOPK3651_01230</name>
    <name evidence="8" type="ORF">UFOPK3931_01825</name>
    <name evidence="5" type="ORF">UFOPK4189_01069</name>
</gene>
<dbReference type="Gene3D" id="3.30.300.30">
    <property type="match status" value="1"/>
</dbReference>
<feature type="domain" description="AMP-binding enzyme C-terminal" evidence="4">
    <location>
        <begin position="447"/>
        <end position="521"/>
    </location>
</feature>
<dbReference type="InterPro" id="IPR050237">
    <property type="entry name" value="ATP-dep_AMP-bd_enzyme"/>
</dbReference>
<evidence type="ECO:0000259" key="4">
    <source>
        <dbReference type="Pfam" id="PF13193"/>
    </source>
</evidence>
<dbReference type="GO" id="GO:0016877">
    <property type="term" value="F:ligase activity, forming carbon-sulfur bonds"/>
    <property type="evidence" value="ECO:0007669"/>
    <property type="project" value="UniProtKB-ARBA"/>
</dbReference>
<dbReference type="SUPFAM" id="SSF56801">
    <property type="entry name" value="Acetyl-CoA synthetase-like"/>
    <property type="match status" value="1"/>
</dbReference>
<evidence type="ECO:0000313" key="8">
    <source>
        <dbReference type="EMBL" id="CAB4996364.1"/>
    </source>
</evidence>
<proteinExistence type="inferred from homology"/>
<organism evidence="7">
    <name type="scientific">freshwater metagenome</name>
    <dbReference type="NCBI Taxonomy" id="449393"/>
    <lineage>
        <taxon>unclassified sequences</taxon>
        <taxon>metagenomes</taxon>
        <taxon>ecological metagenomes</taxon>
    </lineage>
</organism>
<dbReference type="PANTHER" id="PTHR43767">
    <property type="entry name" value="LONG-CHAIN-FATTY-ACID--COA LIGASE"/>
    <property type="match status" value="1"/>
</dbReference>
<dbReference type="PANTHER" id="PTHR43767:SF11">
    <property type="entry name" value="MEDIUM-CHAIN-FATTY-ACID--COA LIGASE"/>
    <property type="match status" value="1"/>
</dbReference>
<dbReference type="Gene3D" id="3.40.50.12780">
    <property type="entry name" value="N-terminal domain of ligase-like"/>
    <property type="match status" value="1"/>
</dbReference>
<dbReference type="InterPro" id="IPR020845">
    <property type="entry name" value="AMP-binding_CS"/>
</dbReference>
<dbReference type="PROSITE" id="PS00455">
    <property type="entry name" value="AMP_BINDING"/>
    <property type="match status" value="1"/>
</dbReference>
<dbReference type="InterPro" id="IPR025110">
    <property type="entry name" value="AMP-bd_C"/>
</dbReference>